<dbReference type="Pfam" id="PF00512">
    <property type="entry name" value="HisKA"/>
    <property type="match status" value="1"/>
</dbReference>
<keyword evidence="9" id="KW-0418">Kinase</keyword>
<dbReference type="InterPro" id="IPR011006">
    <property type="entry name" value="CheY-like_superfamily"/>
</dbReference>
<dbReference type="PRINTS" id="PR00344">
    <property type="entry name" value="BCTRLSENSOR"/>
</dbReference>
<feature type="modified residue" description="4-aspartylphosphate" evidence="19">
    <location>
        <position position="676"/>
    </location>
</feature>
<dbReference type="SMART" id="SM00388">
    <property type="entry name" value="HisKA"/>
    <property type="match status" value="1"/>
</dbReference>
<evidence type="ECO:0000256" key="14">
    <source>
        <dbReference type="ARBA" id="ARBA00058004"/>
    </source>
</evidence>
<evidence type="ECO:0000256" key="21">
    <source>
        <dbReference type="SAM" id="Phobius"/>
    </source>
</evidence>
<feature type="coiled-coil region" evidence="20">
    <location>
        <begin position="329"/>
        <end position="363"/>
    </location>
</feature>
<dbReference type="InterPro" id="IPR001789">
    <property type="entry name" value="Sig_transdc_resp-reg_receiver"/>
</dbReference>
<evidence type="ECO:0000256" key="18">
    <source>
        <dbReference type="PROSITE-ProRule" id="PRU00110"/>
    </source>
</evidence>
<dbReference type="FunFam" id="1.10.287.130:FF:000002">
    <property type="entry name" value="Two-component osmosensing histidine kinase"/>
    <property type="match status" value="1"/>
</dbReference>
<evidence type="ECO:0000256" key="6">
    <source>
        <dbReference type="ARBA" id="ARBA00022679"/>
    </source>
</evidence>
<gene>
    <name evidence="25" type="ORF">IPJ27_10355</name>
</gene>
<evidence type="ECO:0000313" key="26">
    <source>
        <dbReference type="Proteomes" id="UP000697998"/>
    </source>
</evidence>
<dbReference type="GO" id="GO:0000155">
    <property type="term" value="F:phosphorelay sensor kinase activity"/>
    <property type="evidence" value="ECO:0007669"/>
    <property type="project" value="InterPro"/>
</dbReference>
<sequence>MRLHARWPTFVAVVFCIYSWLLLWNAFSSHTQLKVAADVRIVADNVRRAAALADFAVDRLNGTAELADAPEIQSFLVNKALGMSLKYGLNANLEAIEVRFRQQMEKKQVRGEPIYNRILLYDNEGQVLVDLSPGEPISLDKPSREATQLTISAENRQIVAAAPVIYKEEVAGTVVTLGDLGQLSKYLIFSPTGKPYQELLITDKGEDLKIFGQDFGVDRRVAGVLKSLPENQLVSMSEDLLAAASDESIANVGEQIAVRTAVSGMPLSLVTLFSEEYVYGHITSRLYLYLVSVVPLLVLLAAEVYERMSLRAERLQKHVLESDRRSSVLQELNASLSAEIQQREAVERELREKSHQLEEMAGNLKVSVLRAEDASRAKSDFLASMSHEIRTPMNGIMGMTDLALETELTDEQREYLSIVKSSSEGLLTIINDVLDFSKIEAGKLSLESISFDVSGLIATLVKPIALQVHQKELEMVTDVDASVPRQLLGDPGRLRQVLINLLSNAVKFTEKGEILLRVELLYRQGQHATLQFTVSDTGIGIPKEKQEAIFSAFTQEDTSTTRRYGGTGLGLTIASHLLHLMGGTIRVESEVGKGSAFYATVPFEVAPSRNDAPASENLFGKRVLIVDDNRVNRRILARNLVLWGMDVAQAEDGPTALRMHAASVADDKRFDLVLLDYHMPGMDGFEVARRIKESREEPSPVLMMLSSGGARGDADRCRELGIGAYLTKPIAQDELKASLESLLSPTENSAPHDQLITRHSLRENGTSLRILVAEDNLVNQNLMLKLLGKWGHLPTIANNGREAVELWAPDKYDIILMDIQMPEMDGLEATRVIRSSEKKHPEKRTPIYALSAAALPEDQQRGFEAGVDGYLTKPLDRQQLQDVFSRSGFKADVKVRPRYDYRAALRRADPEIVGIIGSAFVDQAPADLAALHEATRLADRETVQRLAHSMKGLVGNFCALPLQQLLDVVERQSRSGMAEISLAEIDGELAELCRCIDTYLKENPSDPSGHVEQAGQFRVSD</sequence>
<protein>
    <recommendedName>
        <fullName evidence="16">Sensory/regulatory protein RpfC</fullName>
        <ecNumber evidence="3">2.7.13.3</ecNumber>
    </recommendedName>
    <alternativeName>
        <fullName evidence="17">Virulence sensor protein BvgS</fullName>
    </alternativeName>
</protein>
<dbReference type="InterPro" id="IPR004358">
    <property type="entry name" value="Sig_transdc_His_kin-like_C"/>
</dbReference>
<dbReference type="GO" id="GO:0005886">
    <property type="term" value="C:plasma membrane"/>
    <property type="evidence" value="ECO:0007669"/>
    <property type="project" value="UniProtKB-SubCell"/>
</dbReference>
<dbReference type="InterPro" id="IPR008207">
    <property type="entry name" value="Sig_transdc_His_kin_Hpt_dom"/>
</dbReference>
<evidence type="ECO:0000259" key="22">
    <source>
        <dbReference type="PROSITE" id="PS50109"/>
    </source>
</evidence>
<dbReference type="PROSITE" id="PS50894">
    <property type="entry name" value="HPT"/>
    <property type="match status" value="1"/>
</dbReference>
<evidence type="ECO:0000256" key="19">
    <source>
        <dbReference type="PROSITE-ProRule" id="PRU00169"/>
    </source>
</evidence>
<evidence type="ECO:0000313" key="25">
    <source>
        <dbReference type="EMBL" id="MBK7675116.1"/>
    </source>
</evidence>
<proteinExistence type="predicted"/>
<feature type="modified residue" description="4-aspartylphosphate" evidence="19">
    <location>
        <position position="818"/>
    </location>
</feature>
<feature type="domain" description="Histidine kinase" evidence="22">
    <location>
        <begin position="384"/>
        <end position="605"/>
    </location>
</feature>
<evidence type="ECO:0000256" key="8">
    <source>
        <dbReference type="ARBA" id="ARBA00022741"/>
    </source>
</evidence>
<evidence type="ECO:0000256" key="15">
    <source>
        <dbReference type="ARBA" id="ARBA00064003"/>
    </source>
</evidence>
<comment type="catalytic activity">
    <reaction evidence="1">
        <text>ATP + protein L-histidine = ADP + protein N-phospho-L-histidine.</text>
        <dbReference type="EC" id="2.7.13.3"/>
    </reaction>
</comment>
<evidence type="ECO:0000256" key="13">
    <source>
        <dbReference type="ARBA" id="ARBA00023136"/>
    </source>
</evidence>
<evidence type="ECO:0000256" key="12">
    <source>
        <dbReference type="ARBA" id="ARBA00023012"/>
    </source>
</evidence>
<dbReference type="PROSITE" id="PS50109">
    <property type="entry name" value="HIS_KIN"/>
    <property type="match status" value="1"/>
</dbReference>
<dbReference type="CDD" id="cd00082">
    <property type="entry name" value="HisKA"/>
    <property type="match status" value="1"/>
</dbReference>
<feature type="modified residue" description="Phosphohistidine" evidence="18">
    <location>
        <position position="948"/>
    </location>
</feature>
<dbReference type="SUPFAM" id="SSF47226">
    <property type="entry name" value="Histidine-containing phosphotransfer domain, HPT domain"/>
    <property type="match status" value="1"/>
</dbReference>
<dbReference type="PROSITE" id="PS50110">
    <property type="entry name" value="RESPONSE_REGULATORY"/>
    <property type="match status" value="2"/>
</dbReference>
<evidence type="ECO:0000259" key="24">
    <source>
        <dbReference type="PROSITE" id="PS50894"/>
    </source>
</evidence>
<organism evidence="25 26">
    <name type="scientific">Candidatus Accumulibacter proximus</name>
    <dbReference type="NCBI Taxonomy" id="2954385"/>
    <lineage>
        <taxon>Bacteria</taxon>
        <taxon>Pseudomonadati</taxon>
        <taxon>Pseudomonadota</taxon>
        <taxon>Betaproteobacteria</taxon>
        <taxon>Candidatus Accumulibacter</taxon>
    </lineage>
</organism>
<keyword evidence="13 21" id="KW-0472">Membrane</keyword>
<name>A0A935PZU8_9PROT</name>
<dbReference type="InterPro" id="IPR005467">
    <property type="entry name" value="His_kinase_dom"/>
</dbReference>
<comment type="function">
    <text evidence="14">Member of the two-component regulatory system BvgS/BvgA. Phosphorylates BvgA via a four-step phosphorelay in response to environmental signals.</text>
</comment>
<keyword evidence="4" id="KW-1003">Cell membrane</keyword>
<dbReference type="GO" id="GO:0005524">
    <property type="term" value="F:ATP binding"/>
    <property type="evidence" value="ECO:0007669"/>
    <property type="project" value="UniProtKB-KW"/>
</dbReference>
<reference evidence="25 26" key="1">
    <citation type="submission" date="2020-10" db="EMBL/GenBank/DDBJ databases">
        <title>Connecting structure to function with the recovery of over 1000 high-quality activated sludge metagenome-assembled genomes encoding full-length rRNA genes using long-read sequencing.</title>
        <authorList>
            <person name="Singleton C.M."/>
            <person name="Petriglieri F."/>
            <person name="Kristensen J.M."/>
            <person name="Kirkegaard R.H."/>
            <person name="Michaelsen T.Y."/>
            <person name="Andersen M.H."/>
            <person name="Karst S.M."/>
            <person name="Dueholm M.S."/>
            <person name="Nielsen P.H."/>
            <person name="Albertsen M."/>
        </authorList>
    </citation>
    <scope>NUCLEOTIDE SEQUENCE [LARGE SCALE GENOMIC DNA]</scope>
    <source>
        <strain evidence="25">EsbW_18-Q3-R4-48_BATAC.285</strain>
    </source>
</reference>
<comment type="caution">
    <text evidence="25">The sequence shown here is derived from an EMBL/GenBank/DDBJ whole genome shotgun (WGS) entry which is preliminary data.</text>
</comment>
<feature type="domain" description="Response regulatory" evidence="23">
    <location>
        <begin position="622"/>
        <end position="743"/>
    </location>
</feature>
<evidence type="ECO:0000256" key="5">
    <source>
        <dbReference type="ARBA" id="ARBA00022553"/>
    </source>
</evidence>
<keyword evidence="12" id="KW-0902">Two-component regulatory system</keyword>
<dbReference type="CDD" id="cd16922">
    <property type="entry name" value="HATPase_EvgS-ArcB-TorS-like"/>
    <property type="match status" value="1"/>
</dbReference>
<dbReference type="EMBL" id="JADJMH010000007">
    <property type="protein sequence ID" value="MBK7675116.1"/>
    <property type="molecule type" value="Genomic_DNA"/>
</dbReference>
<keyword evidence="8" id="KW-0547">Nucleotide-binding</keyword>
<keyword evidence="10" id="KW-0067">ATP-binding</keyword>
<dbReference type="PANTHER" id="PTHR45339">
    <property type="entry name" value="HYBRID SIGNAL TRANSDUCTION HISTIDINE KINASE J"/>
    <property type="match status" value="1"/>
</dbReference>
<accession>A0A935PZU8</accession>
<dbReference type="Pfam" id="PF02518">
    <property type="entry name" value="HATPase_c"/>
    <property type="match status" value="1"/>
</dbReference>
<evidence type="ECO:0000256" key="10">
    <source>
        <dbReference type="ARBA" id="ARBA00022840"/>
    </source>
</evidence>
<evidence type="ECO:0000259" key="23">
    <source>
        <dbReference type="PROSITE" id="PS50110"/>
    </source>
</evidence>
<dbReference type="SMART" id="SM00387">
    <property type="entry name" value="HATPase_c"/>
    <property type="match status" value="1"/>
</dbReference>
<evidence type="ECO:0000256" key="4">
    <source>
        <dbReference type="ARBA" id="ARBA00022475"/>
    </source>
</evidence>
<dbReference type="Proteomes" id="UP000697998">
    <property type="component" value="Unassembled WGS sequence"/>
</dbReference>
<dbReference type="Gene3D" id="3.30.565.10">
    <property type="entry name" value="Histidine kinase-like ATPase, C-terminal domain"/>
    <property type="match status" value="1"/>
</dbReference>
<dbReference type="Gene3D" id="1.10.287.130">
    <property type="match status" value="1"/>
</dbReference>
<feature type="domain" description="Response regulatory" evidence="23">
    <location>
        <begin position="769"/>
        <end position="888"/>
    </location>
</feature>
<evidence type="ECO:0000256" key="1">
    <source>
        <dbReference type="ARBA" id="ARBA00000085"/>
    </source>
</evidence>
<dbReference type="SUPFAM" id="SSF47384">
    <property type="entry name" value="Homodimeric domain of signal transducing histidine kinase"/>
    <property type="match status" value="1"/>
</dbReference>
<dbReference type="SUPFAM" id="SSF52172">
    <property type="entry name" value="CheY-like"/>
    <property type="match status" value="2"/>
</dbReference>
<evidence type="ECO:0000256" key="2">
    <source>
        <dbReference type="ARBA" id="ARBA00004651"/>
    </source>
</evidence>
<dbReference type="AlphaFoldDB" id="A0A935PZU8"/>
<dbReference type="InterPro" id="IPR003661">
    <property type="entry name" value="HisK_dim/P_dom"/>
</dbReference>
<dbReference type="InterPro" id="IPR036097">
    <property type="entry name" value="HisK_dim/P_sf"/>
</dbReference>
<evidence type="ECO:0000256" key="20">
    <source>
        <dbReference type="SAM" id="Coils"/>
    </source>
</evidence>
<keyword evidence="6" id="KW-0808">Transferase</keyword>
<dbReference type="InterPro" id="IPR036641">
    <property type="entry name" value="HPT_dom_sf"/>
</dbReference>
<keyword evidence="5 19" id="KW-0597">Phosphoprotein</keyword>
<dbReference type="PANTHER" id="PTHR45339:SF1">
    <property type="entry name" value="HYBRID SIGNAL TRANSDUCTION HISTIDINE KINASE J"/>
    <property type="match status" value="1"/>
</dbReference>
<keyword evidence="7 21" id="KW-0812">Transmembrane</keyword>
<dbReference type="SMART" id="SM00448">
    <property type="entry name" value="REC"/>
    <property type="match status" value="2"/>
</dbReference>
<dbReference type="Pfam" id="PF00072">
    <property type="entry name" value="Response_reg"/>
    <property type="match status" value="2"/>
</dbReference>
<dbReference type="InterPro" id="IPR003594">
    <property type="entry name" value="HATPase_dom"/>
</dbReference>
<feature type="domain" description="HPt" evidence="24">
    <location>
        <begin position="909"/>
        <end position="1003"/>
    </location>
</feature>
<evidence type="ECO:0000256" key="3">
    <source>
        <dbReference type="ARBA" id="ARBA00012438"/>
    </source>
</evidence>
<dbReference type="Gene3D" id="3.40.50.2300">
    <property type="match status" value="2"/>
</dbReference>
<comment type="subcellular location">
    <subcellularLocation>
        <location evidence="2">Cell membrane</location>
        <topology evidence="2">Multi-pass membrane protein</topology>
    </subcellularLocation>
</comment>
<comment type="subunit">
    <text evidence="15">At low DSF concentrations, interacts with RpfF.</text>
</comment>
<evidence type="ECO:0000256" key="17">
    <source>
        <dbReference type="ARBA" id="ARBA00070152"/>
    </source>
</evidence>
<dbReference type="SUPFAM" id="SSF55874">
    <property type="entry name" value="ATPase domain of HSP90 chaperone/DNA topoisomerase II/histidine kinase"/>
    <property type="match status" value="1"/>
</dbReference>
<evidence type="ECO:0000256" key="16">
    <source>
        <dbReference type="ARBA" id="ARBA00068150"/>
    </source>
</evidence>
<dbReference type="Pfam" id="PF01627">
    <property type="entry name" value="Hpt"/>
    <property type="match status" value="1"/>
</dbReference>
<feature type="transmembrane region" description="Helical" evidence="21">
    <location>
        <begin position="286"/>
        <end position="305"/>
    </location>
</feature>
<keyword evidence="20" id="KW-0175">Coiled coil</keyword>
<evidence type="ECO:0000256" key="7">
    <source>
        <dbReference type="ARBA" id="ARBA00022692"/>
    </source>
</evidence>
<evidence type="ECO:0000256" key="9">
    <source>
        <dbReference type="ARBA" id="ARBA00022777"/>
    </source>
</evidence>
<dbReference type="EC" id="2.7.13.3" evidence="3"/>
<dbReference type="Gene3D" id="1.20.120.160">
    <property type="entry name" value="HPT domain"/>
    <property type="match status" value="1"/>
</dbReference>
<evidence type="ECO:0000256" key="11">
    <source>
        <dbReference type="ARBA" id="ARBA00022989"/>
    </source>
</evidence>
<dbReference type="InterPro" id="IPR036890">
    <property type="entry name" value="HATPase_C_sf"/>
</dbReference>
<dbReference type="CDD" id="cd17546">
    <property type="entry name" value="REC_hyHK_CKI1_RcsC-like"/>
    <property type="match status" value="2"/>
</dbReference>
<dbReference type="FunFam" id="3.30.565.10:FF:000010">
    <property type="entry name" value="Sensor histidine kinase RcsC"/>
    <property type="match status" value="1"/>
</dbReference>
<keyword evidence="11 21" id="KW-1133">Transmembrane helix</keyword>